<dbReference type="EMBL" id="CYYK01000003">
    <property type="protein sequence ID" value="CUN77495.1"/>
    <property type="molecule type" value="Genomic_DNA"/>
</dbReference>
<reference evidence="9 17" key="3">
    <citation type="submission" date="2020-04" db="EMBL/GenBank/DDBJ databases">
        <title>Complete Genomes and Methylome analysis of CBBP consortium that reverse antibiotic-induced susceptibility to vancomycin-resistant Enterococcus faecium infection.</title>
        <authorList>
            <person name="Fomenkov A."/>
            <person name="Zhang Z."/>
            <person name="Pamer E."/>
            <person name="Roberts R.J."/>
        </authorList>
    </citation>
    <scope>NUCLEOTIDE SEQUENCE [LARGE SCALE GENOMIC DNA]</scope>
    <source>
        <strain evidence="17">CBBP</strain>
        <strain evidence="9">CBBP-1</strain>
    </source>
</reference>
<evidence type="ECO:0000313" key="3">
    <source>
        <dbReference type="EMBL" id="MDB9004373.1"/>
    </source>
</evidence>
<protein>
    <submittedName>
        <fullName evidence="2">Uncharacterized protein</fullName>
    </submittedName>
</protein>
<evidence type="ECO:0000313" key="1">
    <source>
        <dbReference type="EMBL" id="CUN77495.1"/>
    </source>
</evidence>
<reference evidence="3" key="4">
    <citation type="submission" date="2023-01" db="EMBL/GenBank/DDBJ databases">
        <title>Human gut microbiome strain richness.</title>
        <authorList>
            <person name="Chen-Liaw A."/>
        </authorList>
    </citation>
    <scope>NUCLEOTIDE SEQUENCE</scope>
    <source>
        <strain evidence="3">RTP21484st1_E5_RTP21484_190118</strain>
    </source>
</reference>
<dbReference type="EMBL" id="WKMO01000005">
    <property type="protein sequence ID" value="MSB73153.1"/>
    <property type="molecule type" value="Genomic_DNA"/>
</dbReference>
<evidence type="ECO:0000313" key="9">
    <source>
        <dbReference type="EMBL" id="QJE30487.1"/>
    </source>
</evidence>
<reference evidence="10 11" key="1">
    <citation type="submission" date="2015-09" db="EMBL/GenBank/DDBJ databases">
        <authorList>
            <consortium name="Pathogen Informatics"/>
        </authorList>
    </citation>
    <scope>NUCLEOTIDE SEQUENCE [LARGE SCALE GENOMIC DNA]</scope>
    <source>
        <strain evidence="1 11">2789STDY5608822</strain>
        <strain evidence="2 10">2789STDY5834948</strain>
    </source>
</reference>
<dbReference type="EMBL" id="WKMC01000016">
    <property type="protein sequence ID" value="MRZ52209.1"/>
    <property type="molecule type" value="Genomic_DNA"/>
</dbReference>
<dbReference type="Proteomes" id="UP000461276">
    <property type="component" value="Unassembled WGS sequence"/>
</dbReference>
<dbReference type="Proteomes" id="UP000441358">
    <property type="component" value="Unassembled WGS sequence"/>
</dbReference>
<organism evidence="2 10">
    <name type="scientific">Parabacteroides distasonis</name>
    <dbReference type="NCBI Taxonomy" id="823"/>
    <lineage>
        <taxon>Bacteria</taxon>
        <taxon>Pseudomonadati</taxon>
        <taxon>Bacteroidota</taxon>
        <taxon>Bacteroidia</taxon>
        <taxon>Bacteroidales</taxon>
        <taxon>Tannerellaceae</taxon>
        <taxon>Parabacteroides</taxon>
    </lineage>
</organism>
<dbReference type="Proteomes" id="UP000095332">
    <property type="component" value="Unassembled WGS sequence"/>
</dbReference>
<evidence type="ECO:0000313" key="16">
    <source>
        <dbReference type="Proteomes" id="UP000471216"/>
    </source>
</evidence>
<reference evidence="12 13" key="2">
    <citation type="journal article" date="2019" name="Nat. Med.">
        <title>A library of human gut bacterial isolates paired with longitudinal multiomics data enables mechanistic microbiome research.</title>
        <authorList>
            <person name="Poyet M."/>
            <person name="Groussin M."/>
            <person name="Gibbons S.M."/>
            <person name="Avila-Pacheco J."/>
            <person name="Jiang X."/>
            <person name="Kearney S.M."/>
            <person name="Perrotta A.R."/>
            <person name="Berdy B."/>
            <person name="Zhao S."/>
            <person name="Lieberman T.D."/>
            <person name="Swanson P.K."/>
            <person name="Smith M."/>
            <person name="Roesemann S."/>
            <person name="Alexander J.E."/>
            <person name="Rich S.A."/>
            <person name="Livny J."/>
            <person name="Vlamakis H."/>
            <person name="Clish C."/>
            <person name="Bullock K."/>
            <person name="Deik A."/>
            <person name="Scott J."/>
            <person name="Pierce K.A."/>
            <person name="Xavier R.J."/>
            <person name="Alm E.J."/>
        </authorList>
    </citation>
    <scope>NUCLEOTIDE SEQUENCE [LARGE SCALE GENOMIC DNA]</scope>
    <source>
        <strain evidence="6 16">BIOML-A10</strain>
        <strain evidence="4 14">BIOML-A11</strain>
        <strain evidence="8 13">BIOML-A20</strain>
        <strain evidence="7 12">BIOML-A32</strain>
        <strain evidence="5 15">BIOML-A9</strain>
    </source>
</reference>
<sequence length="62" mass="7057">MNLLSKSKVAMAMEGLPEHFSMDQLVDKMSFVDKVCIGIKESEEGKVLTKLECRNKLAKWLK</sequence>
<gene>
    <name evidence="1" type="ORF">ERS852380_00987</name>
    <name evidence="2" type="ORF">ERS852560_00780</name>
    <name evidence="6" type="ORF">GKD54_12550</name>
    <name evidence="4" type="ORF">GKD58_05610</name>
    <name evidence="7" type="ORF">GKD66_18675</name>
    <name evidence="5" type="ORF">GKD67_04555</name>
    <name evidence="8" type="ORF">GKD70_07600</name>
    <name evidence="9" type="ORF">HHO38_20365</name>
    <name evidence="3" type="ORF">PN599_05105</name>
</gene>
<dbReference type="EMBL" id="WKMX01000011">
    <property type="protein sequence ID" value="MRZ07028.1"/>
    <property type="molecule type" value="Genomic_DNA"/>
</dbReference>
<evidence type="ECO:0000313" key="10">
    <source>
        <dbReference type="Proteomes" id="UP000095332"/>
    </source>
</evidence>
<dbReference type="Proteomes" id="UP000501982">
    <property type="component" value="Chromosome"/>
</dbReference>
<evidence type="ECO:0000313" key="4">
    <source>
        <dbReference type="EMBL" id="MRY83737.1"/>
    </source>
</evidence>
<dbReference type="RefSeq" id="WP_005858876.1">
    <property type="nucleotide sequence ID" value="NZ_BQOC01000002.1"/>
</dbReference>
<dbReference type="Proteomes" id="UP000095455">
    <property type="component" value="Unassembled WGS sequence"/>
</dbReference>
<dbReference type="Proteomes" id="UP000441609">
    <property type="component" value="Unassembled WGS sequence"/>
</dbReference>
<evidence type="ECO:0000313" key="11">
    <source>
        <dbReference type="Proteomes" id="UP000095455"/>
    </source>
</evidence>
<evidence type="ECO:0000313" key="5">
    <source>
        <dbReference type="EMBL" id="MRY92519.1"/>
    </source>
</evidence>
<evidence type="ECO:0000313" key="2">
    <source>
        <dbReference type="EMBL" id="CUP82839.1"/>
    </source>
</evidence>
<dbReference type="Proteomes" id="UP000471216">
    <property type="component" value="Unassembled WGS sequence"/>
</dbReference>
<evidence type="ECO:0000313" key="13">
    <source>
        <dbReference type="Proteomes" id="UP000441609"/>
    </source>
</evidence>
<evidence type="ECO:0000313" key="7">
    <source>
        <dbReference type="EMBL" id="MRZ52209.1"/>
    </source>
</evidence>
<evidence type="ECO:0000313" key="12">
    <source>
        <dbReference type="Proteomes" id="UP000441358"/>
    </source>
</evidence>
<dbReference type="EMBL" id="WKMW01000004">
    <property type="protein sequence ID" value="MRY83737.1"/>
    <property type="molecule type" value="Genomic_DNA"/>
</dbReference>
<dbReference type="Proteomes" id="UP001210126">
    <property type="component" value="Unassembled WGS sequence"/>
</dbReference>
<dbReference type="Proteomes" id="UP000450599">
    <property type="component" value="Unassembled WGS sequence"/>
</dbReference>
<accession>A0A174RK41</accession>
<evidence type="ECO:0000313" key="8">
    <source>
        <dbReference type="EMBL" id="MSB73153.1"/>
    </source>
</evidence>
<dbReference type="EMBL" id="WKMY01000002">
    <property type="protein sequence ID" value="MRY92519.1"/>
    <property type="molecule type" value="Genomic_DNA"/>
</dbReference>
<dbReference type="EMBL" id="JAQMPJ010000002">
    <property type="protein sequence ID" value="MDB9004373.1"/>
    <property type="molecule type" value="Genomic_DNA"/>
</dbReference>
<evidence type="ECO:0000313" key="17">
    <source>
        <dbReference type="Proteomes" id="UP000501982"/>
    </source>
</evidence>
<evidence type="ECO:0000313" key="14">
    <source>
        <dbReference type="Proteomes" id="UP000450599"/>
    </source>
</evidence>
<dbReference type="EMBL" id="CZBM01000002">
    <property type="protein sequence ID" value="CUP82839.1"/>
    <property type="molecule type" value="Genomic_DNA"/>
</dbReference>
<proteinExistence type="predicted"/>
<dbReference type="AlphaFoldDB" id="A0A174RK41"/>
<name>A0A174RK41_PARDI</name>
<evidence type="ECO:0000313" key="6">
    <source>
        <dbReference type="EMBL" id="MRZ07028.1"/>
    </source>
</evidence>
<dbReference type="EMBL" id="CP051672">
    <property type="protein sequence ID" value="QJE30487.1"/>
    <property type="molecule type" value="Genomic_DNA"/>
</dbReference>
<evidence type="ECO:0000313" key="15">
    <source>
        <dbReference type="Proteomes" id="UP000461276"/>
    </source>
</evidence>